<evidence type="ECO:0000313" key="1">
    <source>
        <dbReference type="EMBL" id="AVA31123.1"/>
    </source>
</evidence>
<dbReference type="Proteomes" id="UP000297028">
    <property type="component" value="Segment"/>
</dbReference>
<dbReference type="Pfam" id="PF05073">
    <property type="entry name" value="Baculo_p24"/>
    <property type="match status" value="1"/>
</dbReference>
<organism evidence="1 2">
    <name type="scientific">Oxyplax ochracea nucleopolyhedrovirus</name>
    <dbReference type="NCBI Taxonomy" id="2083176"/>
    <lineage>
        <taxon>Viruses</taxon>
        <taxon>Viruses incertae sedis</taxon>
        <taxon>Naldaviricetes</taxon>
        <taxon>Lefavirales</taxon>
        <taxon>Baculoviridae</taxon>
        <taxon>Alphabaculovirus</taxon>
        <taxon>Alphabaculovirus oxochraceae</taxon>
    </lineage>
</organism>
<gene>
    <name evidence="1" type="ORF">Oxoc_ORF24</name>
</gene>
<sequence>MAANEEICKFKYSPQDSFEVVIITNAVGDHDGYLELAAAVKLITPFVPNSSVLWTNAPSSHKLVKGGKNYIHVFSLFKYLSNYNLNNKSHPSEYYTAKSVISDLLLGVQSKAFDPFCEIKTQLCAIQESLNEAIVTLNNHTSESIDTAASADVLKLEELFQNIHAEYDKKLTFTTDTILENIKNVKDLLCLNK</sequence>
<dbReference type="EMBL" id="MF143631">
    <property type="protein sequence ID" value="AVA31123.1"/>
    <property type="molecule type" value="Genomic_DNA"/>
</dbReference>
<keyword evidence="2" id="KW-1185">Reference proteome</keyword>
<protein>
    <submittedName>
        <fullName evidence="1">p24</fullName>
    </submittedName>
</protein>
<accession>A0A2L0WU03</accession>
<reference evidence="1 2" key="1">
    <citation type="journal article" date="2018" name="PLoS ONE">
        <title>Genome analysis of a novel Group I alphabaculovirus obtained from Oxyplax ochracea.</title>
        <authorList>
            <person name="Wang J."/>
            <person name="Hou D."/>
            <person name="Wang Q."/>
            <person name="Kuang W."/>
            <person name="Zhang L."/>
            <person name="Li J."/>
            <person name="Shen S."/>
            <person name="Deng F."/>
            <person name="Wang H."/>
            <person name="Hu Z."/>
            <person name="Wang M."/>
        </authorList>
    </citation>
    <scope>NUCLEOTIDE SEQUENCE [LARGE SCALE GENOMIC DNA]</scope>
    <source>
        <strain evidence="1">435</strain>
    </source>
</reference>
<evidence type="ECO:0000313" key="2">
    <source>
        <dbReference type="Proteomes" id="UP000297028"/>
    </source>
</evidence>
<dbReference type="GO" id="GO:0019028">
    <property type="term" value="C:viral capsid"/>
    <property type="evidence" value="ECO:0007669"/>
    <property type="project" value="InterPro"/>
</dbReference>
<proteinExistence type="predicted"/>
<dbReference type="InterPro" id="IPR007765">
    <property type="entry name" value="Baculo_p24"/>
</dbReference>
<name>A0A2L0WU03_9ABAC</name>